<name>A0A1M4SZK0_9LACT</name>
<evidence type="ECO:0000313" key="1">
    <source>
        <dbReference type="EMBL" id="SHE37672.1"/>
    </source>
</evidence>
<proteinExistence type="predicted"/>
<dbReference type="AlphaFoldDB" id="A0A1M4SZK0"/>
<sequence>MRNLEGFQPFFENSLKSIPWGIFPNKKIPHFTPFNFHKGKGGEIYFLFRII</sequence>
<reference evidence="1 2" key="1">
    <citation type="submission" date="2016-11" db="EMBL/GenBank/DDBJ databases">
        <authorList>
            <person name="Jaros S."/>
            <person name="Januszkiewicz K."/>
            <person name="Wedrychowicz H."/>
        </authorList>
    </citation>
    <scope>NUCLEOTIDE SEQUENCE [LARGE SCALE GENOMIC DNA]</scope>
    <source>
        <strain evidence="1 2">DSM 15692</strain>
    </source>
</reference>
<keyword evidence="2" id="KW-1185">Reference proteome</keyword>
<accession>A0A1M4SZK0</accession>
<gene>
    <name evidence="1" type="ORF">SAMN02745249_00308</name>
</gene>
<evidence type="ECO:0000313" key="2">
    <source>
        <dbReference type="Proteomes" id="UP000184128"/>
    </source>
</evidence>
<dbReference type="EMBL" id="FQUF01000004">
    <property type="protein sequence ID" value="SHE37672.1"/>
    <property type="molecule type" value="Genomic_DNA"/>
</dbReference>
<dbReference type="Proteomes" id="UP000184128">
    <property type="component" value="Unassembled WGS sequence"/>
</dbReference>
<organism evidence="1 2">
    <name type="scientific">Atopostipes suicloacalis DSM 15692</name>
    <dbReference type="NCBI Taxonomy" id="1121025"/>
    <lineage>
        <taxon>Bacteria</taxon>
        <taxon>Bacillati</taxon>
        <taxon>Bacillota</taxon>
        <taxon>Bacilli</taxon>
        <taxon>Lactobacillales</taxon>
        <taxon>Carnobacteriaceae</taxon>
        <taxon>Atopostipes</taxon>
    </lineage>
</organism>
<protein>
    <submittedName>
        <fullName evidence="1">Uncharacterized protein</fullName>
    </submittedName>
</protein>
<dbReference type="STRING" id="1121025.SAMN02745249_00308"/>